<dbReference type="EMBL" id="CM007890">
    <property type="protein sequence ID" value="OTG36904.1"/>
    <property type="molecule type" value="Genomic_DNA"/>
</dbReference>
<dbReference type="Proteomes" id="UP000215914">
    <property type="component" value="Chromosome 1"/>
</dbReference>
<organism evidence="1 2">
    <name type="scientific">Helianthus annuus</name>
    <name type="common">Common sunflower</name>
    <dbReference type="NCBI Taxonomy" id="4232"/>
    <lineage>
        <taxon>Eukaryota</taxon>
        <taxon>Viridiplantae</taxon>
        <taxon>Streptophyta</taxon>
        <taxon>Embryophyta</taxon>
        <taxon>Tracheophyta</taxon>
        <taxon>Spermatophyta</taxon>
        <taxon>Magnoliopsida</taxon>
        <taxon>eudicotyledons</taxon>
        <taxon>Gunneridae</taxon>
        <taxon>Pentapetalae</taxon>
        <taxon>asterids</taxon>
        <taxon>campanulids</taxon>
        <taxon>Asterales</taxon>
        <taxon>Asteraceae</taxon>
        <taxon>Asteroideae</taxon>
        <taxon>Heliantheae alliance</taxon>
        <taxon>Heliantheae</taxon>
        <taxon>Helianthus</taxon>
    </lineage>
</organism>
<evidence type="ECO:0000313" key="1">
    <source>
        <dbReference type="EMBL" id="OTG36904.1"/>
    </source>
</evidence>
<evidence type="ECO:0000313" key="2">
    <source>
        <dbReference type="Proteomes" id="UP000215914"/>
    </source>
</evidence>
<reference evidence="2" key="1">
    <citation type="journal article" date="2017" name="Nature">
        <title>The sunflower genome provides insights into oil metabolism, flowering and Asterid evolution.</title>
        <authorList>
            <person name="Badouin H."/>
            <person name="Gouzy J."/>
            <person name="Grassa C.J."/>
            <person name="Murat F."/>
            <person name="Staton S.E."/>
            <person name="Cottret L."/>
            <person name="Lelandais-Briere C."/>
            <person name="Owens G.L."/>
            <person name="Carrere S."/>
            <person name="Mayjonade B."/>
            <person name="Legrand L."/>
            <person name="Gill N."/>
            <person name="Kane N.C."/>
            <person name="Bowers J.E."/>
            <person name="Hubner S."/>
            <person name="Bellec A."/>
            <person name="Berard A."/>
            <person name="Berges H."/>
            <person name="Blanchet N."/>
            <person name="Boniface M.C."/>
            <person name="Brunel D."/>
            <person name="Catrice O."/>
            <person name="Chaidir N."/>
            <person name="Claudel C."/>
            <person name="Donnadieu C."/>
            <person name="Faraut T."/>
            <person name="Fievet G."/>
            <person name="Helmstetter N."/>
            <person name="King M."/>
            <person name="Knapp S.J."/>
            <person name="Lai Z."/>
            <person name="Le Paslier M.C."/>
            <person name="Lippi Y."/>
            <person name="Lorenzon L."/>
            <person name="Mandel J.R."/>
            <person name="Marage G."/>
            <person name="Marchand G."/>
            <person name="Marquand E."/>
            <person name="Bret-Mestries E."/>
            <person name="Morien E."/>
            <person name="Nambeesan S."/>
            <person name="Nguyen T."/>
            <person name="Pegot-Espagnet P."/>
            <person name="Pouilly N."/>
            <person name="Raftis F."/>
            <person name="Sallet E."/>
            <person name="Schiex T."/>
            <person name="Thomas J."/>
            <person name="Vandecasteele C."/>
            <person name="Vares D."/>
            <person name="Vear F."/>
            <person name="Vautrin S."/>
            <person name="Crespi M."/>
            <person name="Mangin B."/>
            <person name="Burke J.M."/>
            <person name="Salse J."/>
            <person name="Munos S."/>
            <person name="Vincourt P."/>
            <person name="Rieseberg L.H."/>
            <person name="Langlade N.B."/>
        </authorList>
    </citation>
    <scope>NUCLEOTIDE SEQUENCE [LARGE SCALE GENOMIC DNA]</scope>
    <source>
        <strain evidence="2">cv. SF193</strain>
    </source>
</reference>
<protein>
    <submittedName>
        <fullName evidence="1">Uncharacterized protein</fullName>
    </submittedName>
</protein>
<proteinExistence type="predicted"/>
<sequence length="52" mass="5737">MTASPPPHFPTLVCYFGLSCDEGFNVGRLKSLIGSDAPNYTAELEEEYISLR</sequence>
<name>A0A251VN70_HELAN</name>
<gene>
    <name evidence="1" type="ORF">HannXRQ_Chr01g0013001</name>
</gene>
<accession>A0A251VN70</accession>
<dbReference type="InParanoid" id="A0A251VN70"/>
<keyword evidence="2" id="KW-1185">Reference proteome</keyword>
<dbReference type="AlphaFoldDB" id="A0A251VN70"/>